<dbReference type="OrthoDB" id="4620550at2"/>
<accession>A0A1X1T8C9</accession>
<name>A0A1X1T8C9_9MYCO</name>
<evidence type="ECO:0000313" key="6">
    <source>
        <dbReference type="Proteomes" id="UP000193564"/>
    </source>
</evidence>
<reference evidence="4 7" key="2">
    <citation type="journal article" date="2019" name="Emerg. Microbes Infect.">
        <title>Comprehensive subspecies identification of 175 nontuberculous mycobacteria species based on 7547 genomic profiles.</title>
        <authorList>
            <person name="Matsumoto Y."/>
            <person name="Kinjo T."/>
            <person name="Motooka D."/>
            <person name="Nabeya D."/>
            <person name="Jung N."/>
            <person name="Uechi K."/>
            <person name="Horii T."/>
            <person name="Iida T."/>
            <person name="Fujita J."/>
            <person name="Nakamura S."/>
        </authorList>
    </citation>
    <scope>NUCLEOTIDE SEQUENCE [LARGE SCALE GENOMIC DNA]</scope>
    <source>
        <strain evidence="4 7">JCM 12405</strain>
    </source>
</reference>
<dbReference type="GO" id="GO:0016020">
    <property type="term" value="C:membrane"/>
    <property type="evidence" value="ECO:0007669"/>
    <property type="project" value="UniProtKB-SubCell"/>
</dbReference>
<evidence type="ECO:0000256" key="1">
    <source>
        <dbReference type="ARBA" id="ARBA00004370"/>
    </source>
</evidence>
<comment type="subcellular location">
    <subcellularLocation>
        <location evidence="1">Membrane</location>
    </subcellularLocation>
</comment>
<gene>
    <name evidence="5" type="ORF">AWC01_10175</name>
    <name evidence="4" type="ORF">MDOR_39480</name>
</gene>
<dbReference type="Proteomes" id="UP000467201">
    <property type="component" value="Chromosome"/>
</dbReference>
<evidence type="ECO:0000313" key="4">
    <source>
        <dbReference type="EMBL" id="BBZ09779.1"/>
    </source>
</evidence>
<reference evidence="4" key="3">
    <citation type="submission" date="2020-02" db="EMBL/GenBank/DDBJ databases">
        <authorList>
            <person name="Matsumoto Y."/>
            <person name="Motooka D."/>
            <person name="Nakamura S."/>
        </authorList>
    </citation>
    <scope>NUCLEOTIDE SEQUENCE</scope>
    <source>
        <strain evidence="4">JCM 12405</strain>
    </source>
</reference>
<evidence type="ECO:0000313" key="5">
    <source>
        <dbReference type="EMBL" id="ORV40831.1"/>
    </source>
</evidence>
<organism evidence="5 6">
    <name type="scientific">Mycolicibacterium doricum</name>
    <dbReference type="NCBI Taxonomy" id="126673"/>
    <lineage>
        <taxon>Bacteria</taxon>
        <taxon>Bacillati</taxon>
        <taxon>Actinomycetota</taxon>
        <taxon>Actinomycetes</taxon>
        <taxon>Mycobacteriales</taxon>
        <taxon>Mycobacteriaceae</taxon>
        <taxon>Mycolicibacterium</taxon>
    </lineage>
</organism>
<keyword evidence="6" id="KW-1185">Reference proteome</keyword>
<dbReference type="KEGG" id="mdr:MDOR_39480"/>
<dbReference type="Proteomes" id="UP000193564">
    <property type="component" value="Unassembled WGS sequence"/>
</dbReference>
<keyword evidence="2 3" id="KW-0472">Membrane</keyword>
<dbReference type="STRING" id="126673.AWC01_10175"/>
<dbReference type="EMBL" id="LQOS01000028">
    <property type="protein sequence ID" value="ORV40831.1"/>
    <property type="molecule type" value="Genomic_DNA"/>
</dbReference>
<evidence type="ECO:0000313" key="7">
    <source>
        <dbReference type="Proteomes" id="UP000467201"/>
    </source>
</evidence>
<dbReference type="PANTHER" id="PTHR37042:SF4">
    <property type="entry name" value="OUTER MEMBRANE PROTEIN RV1973"/>
    <property type="match status" value="1"/>
</dbReference>
<sequence>MSPRRRLADDEPDFFAVSPRPARRWGLPLVATLAGVLLAAVLTVSTMMLVSDQSDRRTDLRAAAALDYVRSFMTSYTTLDPFNANAYADRILAQGTGDFAKMFKERMNEIVVQVARAEPTEGKVVEAGVQRWNGNGSVDVLVATTTTSKTPDGKQTIESGNRWVATTTQEGQRWKISQLVQVI</sequence>
<dbReference type="AlphaFoldDB" id="A0A1X1T8C9"/>
<dbReference type="RefSeq" id="WP_085190581.1">
    <property type="nucleotide sequence ID" value="NZ_AP022605.1"/>
</dbReference>
<evidence type="ECO:0000256" key="2">
    <source>
        <dbReference type="ARBA" id="ARBA00023136"/>
    </source>
</evidence>
<dbReference type="PANTHER" id="PTHR37042">
    <property type="entry name" value="OUTER MEMBRANE PROTEIN RV1973"/>
    <property type="match status" value="1"/>
</dbReference>
<proteinExistence type="predicted"/>
<keyword evidence="3" id="KW-1133">Transmembrane helix</keyword>
<keyword evidence="3" id="KW-0812">Transmembrane</keyword>
<protein>
    <submittedName>
        <fullName evidence="5">Mammalian cell entry protein</fullName>
    </submittedName>
</protein>
<evidence type="ECO:0000256" key="3">
    <source>
        <dbReference type="SAM" id="Phobius"/>
    </source>
</evidence>
<feature type="transmembrane region" description="Helical" evidence="3">
    <location>
        <begin position="25"/>
        <end position="50"/>
    </location>
</feature>
<dbReference type="EMBL" id="AP022605">
    <property type="protein sequence ID" value="BBZ09779.1"/>
    <property type="molecule type" value="Genomic_DNA"/>
</dbReference>
<reference evidence="5 6" key="1">
    <citation type="submission" date="2016-01" db="EMBL/GenBank/DDBJ databases">
        <title>The new phylogeny of the genus Mycobacterium.</title>
        <authorList>
            <person name="Tarcisio F."/>
            <person name="Conor M."/>
            <person name="Antonella G."/>
            <person name="Elisabetta G."/>
            <person name="Giulia F.S."/>
            <person name="Sara T."/>
            <person name="Anna F."/>
            <person name="Clotilde B."/>
            <person name="Roberto B."/>
            <person name="Veronica D.S."/>
            <person name="Fabio R."/>
            <person name="Monica P."/>
            <person name="Olivier J."/>
            <person name="Enrico T."/>
            <person name="Nicola S."/>
        </authorList>
    </citation>
    <scope>NUCLEOTIDE SEQUENCE [LARGE SCALE GENOMIC DNA]</scope>
    <source>
        <strain evidence="5 6">DSM 44339</strain>
    </source>
</reference>